<dbReference type="NCBIfam" id="TIGR00422">
    <property type="entry name" value="valS"/>
    <property type="match status" value="1"/>
</dbReference>
<dbReference type="InterPro" id="IPR002300">
    <property type="entry name" value="aa-tRNA-synth_Ia"/>
</dbReference>
<feature type="compositionally biased region" description="Basic and acidic residues" evidence="16">
    <location>
        <begin position="51"/>
        <end position="79"/>
    </location>
</feature>
<dbReference type="Proteomes" id="UP001280581">
    <property type="component" value="Unassembled WGS sequence"/>
</dbReference>
<evidence type="ECO:0000256" key="12">
    <source>
        <dbReference type="ARBA" id="ARBA00040837"/>
    </source>
</evidence>
<dbReference type="FunFam" id="3.40.50.620:FF:000078">
    <property type="entry name" value="Valine--tRNA ligase, mitochondrial"/>
    <property type="match status" value="1"/>
</dbReference>
<feature type="compositionally biased region" description="Basic and acidic residues" evidence="16">
    <location>
        <begin position="103"/>
        <end position="114"/>
    </location>
</feature>
<dbReference type="NCBIfam" id="NF004349">
    <property type="entry name" value="PRK05729.1"/>
    <property type="match status" value="1"/>
</dbReference>
<dbReference type="PROSITE" id="PS00178">
    <property type="entry name" value="AA_TRNA_LIGASE_I"/>
    <property type="match status" value="1"/>
</dbReference>
<dbReference type="InterPro" id="IPR009008">
    <property type="entry name" value="Val/Leu/Ile-tRNA-synth_edit"/>
</dbReference>
<dbReference type="GO" id="GO:0002161">
    <property type="term" value="F:aminoacyl-tRNA deacylase activity"/>
    <property type="evidence" value="ECO:0007669"/>
    <property type="project" value="InterPro"/>
</dbReference>
<dbReference type="GO" id="GO:0005524">
    <property type="term" value="F:ATP binding"/>
    <property type="evidence" value="ECO:0007669"/>
    <property type="project" value="UniProtKB-KW"/>
</dbReference>
<dbReference type="Pfam" id="PF00133">
    <property type="entry name" value="tRNA-synt_1"/>
    <property type="match status" value="1"/>
</dbReference>
<dbReference type="FunFam" id="3.90.740.10:FF:000005">
    <property type="entry name" value="Valine--tRNA ligase, mitochondrial"/>
    <property type="match status" value="1"/>
</dbReference>
<dbReference type="Gene3D" id="3.40.50.620">
    <property type="entry name" value="HUPs"/>
    <property type="match status" value="2"/>
</dbReference>
<evidence type="ECO:0000256" key="2">
    <source>
        <dbReference type="ARBA" id="ARBA00004496"/>
    </source>
</evidence>
<feature type="domain" description="Methionyl/Valyl/Leucyl/Isoleucyl-tRNA synthetase anticodon-binding" evidence="18">
    <location>
        <begin position="818"/>
        <end position="965"/>
    </location>
</feature>
<dbReference type="GO" id="GO:0005829">
    <property type="term" value="C:cytosol"/>
    <property type="evidence" value="ECO:0007669"/>
    <property type="project" value="TreeGrafter"/>
</dbReference>
<reference evidence="19 20" key="1">
    <citation type="submission" date="2021-02" db="EMBL/GenBank/DDBJ databases">
        <title>Genome assembly of Pseudopithomyces chartarum.</title>
        <authorList>
            <person name="Jauregui R."/>
            <person name="Singh J."/>
            <person name="Voisey C."/>
        </authorList>
    </citation>
    <scope>NUCLEOTIDE SEQUENCE [LARGE SCALE GENOMIC DNA]</scope>
    <source>
        <strain evidence="19 20">AGR01</strain>
    </source>
</reference>
<evidence type="ECO:0000256" key="10">
    <source>
        <dbReference type="ARBA" id="ARBA00023146"/>
    </source>
</evidence>
<evidence type="ECO:0000256" key="16">
    <source>
        <dbReference type="SAM" id="MobiDB-lite"/>
    </source>
</evidence>
<evidence type="ECO:0000259" key="17">
    <source>
        <dbReference type="Pfam" id="PF00133"/>
    </source>
</evidence>
<evidence type="ECO:0000256" key="11">
    <source>
        <dbReference type="ARBA" id="ARBA00029936"/>
    </source>
</evidence>
<keyword evidence="5" id="KW-0963">Cytoplasm</keyword>
<dbReference type="GO" id="GO:0004832">
    <property type="term" value="F:valine-tRNA ligase activity"/>
    <property type="evidence" value="ECO:0007669"/>
    <property type="project" value="UniProtKB-EC"/>
</dbReference>
<dbReference type="Gene3D" id="1.10.730.10">
    <property type="entry name" value="Isoleucyl-tRNA Synthetase, Domain 1"/>
    <property type="match status" value="1"/>
</dbReference>
<evidence type="ECO:0000256" key="5">
    <source>
        <dbReference type="ARBA" id="ARBA00022490"/>
    </source>
</evidence>
<evidence type="ECO:0000256" key="6">
    <source>
        <dbReference type="ARBA" id="ARBA00022598"/>
    </source>
</evidence>
<comment type="caution">
    <text evidence="19">The sequence shown here is derived from an EMBL/GenBank/DDBJ whole genome shotgun (WGS) entry which is preliminary data.</text>
</comment>
<dbReference type="InterPro" id="IPR033705">
    <property type="entry name" value="Anticodon_Ia_Val"/>
</dbReference>
<feature type="coiled-coil region" evidence="15">
    <location>
        <begin position="1030"/>
        <end position="1057"/>
    </location>
</feature>
<dbReference type="PRINTS" id="PR00986">
    <property type="entry name" value="TRNASYNTHVAL"/>
</dbReference>
<dbReference type="InterPro" id="IPR013155">
    <property type="entry name" value="M/V/L/I-tRNA-synth_anticd-bd"/>
</dbReference>
<dbReference type="InterPro" id="IPR014729">
    <property type="entry name" value="Rossmann-like_a/b/a_fold"/>
</dbReference>
<feature type="domain" description="Aminoacyl-tRNA synthetase class Ia" evidence="17">
    <location>
        <begin position="145"/>
        <end position="773"/>
    </location>
</feature>
<keyword evidence="9 14" id="KW-0648">Protein biosynthesis</keyword>
<dbReference type="FunFam" id="3.40.50.620:FF:000020">
    <property type="entry name" value="Valine--tRNA ligase, mitochondrial"/>
    <property type="match status" value="1"/>
</dbReference>
<dbReference type="EC" id="6.1.1.9" evidence="4"/>
<evidence type="ECO:0000259" key="18">
    <source>
        <dbReference type="Pfam" id="PF08264"/>
    </source>
</evidence>
<dbReference type="CDD" id="cd07962">
    <property type="entry name" value="Anticodon_Ia_Val"/>
    <property type="match status" value="1"/>
</dbReference>
<accession>A0AAN6M0J5</accession>
<dbReference type="PANTHER" id="PTHR11946:SF109">
    <property type="entry name" value="VALINE--TRNA LIGASE"/>
    <property type="match status" value="1"/>
</dbReference>
<dbReference type="SUPFAM" id="SSF52374">
    <property type="entry name" value="Nucleotidylyl transferase"/>
    <property type="match status" value="1"/>
</dbReference>
<organism evidence="19 20">
    <name type="scientific">Pseudopithomyces chartarum</name>
    <dbReference type="NCBI Taxonomy" id="1892770"/>
    <lineage>
        <taxon>Eukaryota</taxon>
        <taxon>Fungi</taxon>
        <taxon>Dikarya</taxon>
        <taxon>Ascomycota</taxon>
        <taxon>Pezizomycotina</taxon>
        <taxon>Dothideomycetes</taxon>
        <taxon>Pleosporomycetidae</taxon>
        <taxon>Pleosporales</taxon>
        <taxon>Massarineae</taxon>
        <taxon>Didymosphaeriaceae</taxon>
        <taxon>Pseudopithomyces</taxon>
    </lineage>
</organism>
<dbReference type="EMBL" id="WVTA01000007">
    <property type="protein sequence ID" value="KAK3208815.1"/>
    <property type="molecule type" value="Genomic_DNA"/>
</dbReference>
<keyword evidence="10 14" id="KW-0030">Aminoacyl-tRNA synthetase</keyword>
<feature type="compositionally biased region" description="Polar residues" evidence="16">
    <location>
        <begin position="1"/>
        <end position="18"/>
    </location>
</feature>
<evidence type="ECO:0000256" key="4">
    <source>
        <dbReference type="ARBA" id="ARBA00013169"/>
    </source>
</evidence>
<dbReference type="GO" id="GO:0006438">
    <property type="term" value="P:valyl-tRNA aminoacylation"/>
    <property type="evidence" value="ECO:0007669"/>
    <property type="project" value="InterPro"/>
</dbReference>
<keyword evidence="15" id="KW-0175">Coiled coil</keyword>
<evidence type="ECO:0000256" key="9">
    <source>
        <dbReference type="ARBA" id="ARBA00022917"/>
    </source>
</evidence>
<dbReference type="SUPFAM" id="SSF50677">
    <property type="entry name" value="ValRS/IleRS/LeuRS editing domain"/>
    <property type="match status" value="1"/>
</dbReference>
<evidence type="ECO:0000313" key="19">
    <source>
        <dbReference type="EMBL" id="KAK3208815.1"/>
    </source>
</evidence>
<evidence type="ECO:0000313" key="20">
    <source>
        <dbReference type="Proteomes" id="UP001280581"/>
    </source>
</evidence>
<dbReference type="InterPro" id="IPR002303">
    <property type="entry name" value="Valyl-tRNA_ligase"/>
</dbReference>
<comment type="similarity">
    <text evidence="3 14">Belongs to the class-I aminoacyl-tRNA synthetase family.</text>
</comment>
<evidence type="ECO:0000256" key="3">
    <source>
        <dbReference type="ARBA" id="ARBA00005594"/>
    </source>
</evidence>
<dbReference type="InterPro" id="IPR009080">
    <property type="entry name" value="tRNAsynth_Ia_anticodon-bd"/>
</dbReference>
<dbReference type="GO" id="GO:0005739">
    <property type="term" value="C:mitochondrion"/>
    <property type="evidence" value="ECO:0007669"/>
    <property type="project" value="UniProtKB-SubCell"/>
</dbReference>
<evidence type="ECO:0000256" key="14">
    <source>
        <dbReference type="RuleBase" id="RU363035"/>
    </source>
</evidence>
<evidence type="ECO:0000256" key="8">
    <source>
        <dbReference type="ARBA" id="ARBA00022840"/>
    </source>
</evidence>
<evidence type="ECO:0000256" key="1">
    <source>
        <dbReference type="ARBA" id="ARBA00004173"/>
    </source>
</evidence>
<dbReference type="InterPro" id="IPR001412">
    <property type="entry name" value="aa-tRNA-synth_I_CS"/>
</dbReference>
<gene>
    <name evidence="19" type="ORF">GRF29_77g2093874</name>
</gene>
<keyword evidence="7 14" id="KW-0547">Nucleotide-binding</keyword>
<dbReference type="AlphaFoldDB" id="A0AAN6M0J5"/>
<comment type="subcellular location">
    <subcellularLocation>
        <location evidence="2">Cytoplasm</location>
    </subcellularLocation>
    <subcellularLocation>
        <location evidence="1">Mitochondrion</location>
    </subcellularLocation>
</comment>
<feature type="region of interest" description="Disordered" evidence="16">
    <location>
        <begin position="1"/>
        <end position="114"/>
    </location>
</feature>
<dbReference type="FunFam" id="1.10.730.10:FF:000009">
    <property type="entry name" value="Valine--tRNA ligase, mitochondrial"/>
    <property type="match status" value="1"/>
</dbReference>
<name>A0AAN6M0J5_9PLEO</name>
<evidence type="ECO:0000256" key="15">
    <source>
        <dbReference type="SAM" id="Coils"/>
    </source>
</evidence>
<evidence type="ECO:0000256" key="13">
    <source>
        <dbReference type="ARBA" id="ARBA00047552"/>
    </source>
</evidence>
<keyword evidence="8 14" id="KW-0067">ATP-binding</keyword>
<dbReference type="Pfam" id="PF08264">
    <property type="entry name" value="Anticodon_1"/>
    <property type="match status" value="1"/>
</dbReference>
<keyword evidence="6 14" id="KW-0436">Ligase</keyword>
<proteinExistence type="inferred from homology"/>
<protein>
    <recommendedName>
        <fullName evidence="12">Valine--tRNA ligase, mitochondrial</fullName>
        <ecNumber evidence="4">6.1.1.9</ecNumber>
    </recommendedName>
    <alternativeName>
        <fullName evidence="11">Valyl-tRNA synthetase</fullName>
    </alternativeName>
</protein>
<dbReference type="Gene3D" id="3.90.740.10">
    <property type="entry name" value="Valyl/Leucyl/Isoleucyl-tRNA synthetase, editing domain"/>
    <property type="match status" value="2"/>
</dbReference>
<dbReference type="SUPFAM" id="SSF47323">
    <property type="entry name" value="Anticodon-binding domain of a subclass of class I aminoacyl-tRNA synthetases"/>
    <property type="match status" value="1"/>
</dbReference>
<evidence type="ECO:0000256" key="7">
    <source>
        <dbReference type="ARBA" id="ARBA00022741"/>
    </source>
</evidence>
<dbReference type="PANTHER" id="PTHR11946">
    <property type="entry name" value="VALYL-TRNA SYNTHETASES"/>
    <property type="match status" value="1"/>
</dbReference>
<comment type="catalytic activity">
    <reaction evidence="13">
        <text>tRNA(Val) + L-valine + ATP = L-valyl-tRNA(Val) + AMP + diphosphate</text>
        <dbReference type="Rhea" id="RHEA:10704"/>
        <dbReference type="Rhea" id="RHEA-COMP:9672"/>
        <dbReference type="Rhea" id="RHEA-COMP:9708"/>
        <dbReference type="ChEBI" id="CHEBI:30616"/>
        <dbReference type="ChEBI" id="CHEBI:33019"/>
        <dbReference type="ChEBI" id="CHEBI:57762"/>
        <dbReference type="ChEBI" id="CHEBI:78442"/>
        <dbReference type="ChEBI" id="CHEBI:78537"/>
        <dbReference type="ChEBI" id="CHEBI:456215"/>
        <dbReference type="EC" id="6.1.1.9"/>
    </reaction>
</comment>
<keyword evidence="20" id="KW-1185">Reference proteome</keyword>
<sequence>MALNASSHNPTGEPTGPTSAAPPPVAEDSKKDILAHANAEGTGQSAPGQDGGEKNAEGKVKTAKELEKERKKAEKDAKFQAKKAAQAAAKGNAAAAAPKEKKKKAEKETLPEYVEKTPKGEKKILGSFEDPHHTAYIPKVVESAWYDWWEKEGFFKPEYNSPGYAEGKNNEKGRFVIPIPPPNVTGKLHAGHALGTALQDVLIRWHRMRGFTTAYIPGCDHAGISTQSVVENMLWRREKKTRHDLGRTAFVKRAYEWKDEYHKSINSVLKRMGASCDWSREAFTMNENLSAAVTETFVRLHEEGLIYRSGRLVNWCTRLNTALSNLEVDNQEINGRTLLDVPGYERKVEFGVLTHFKYPIDGTDEFIEVATTRPETMLGDSAIAVNPKDPRYQHLIGKAAKHPFVDRALPIVADDYVDINFGTGAVKITPAHDPNDYAIGERHKLEFINILTDDGLMNENAGIFKGQKRFDVRYSVVDELTKLGLFVKKADNPMKIPRCSKSKDIIEPLMKPQWWMKMESLAKPALDAVEKGDIKIRPATSEKIYKHWMSNVNDWCLSRQLWWGHQIPAYFVKLEGGAADAKEHELWVVGRTEEEAKKKASEKFPGKNFTLERDEDVLDTWFSSGLWPFSTLGWPKNGGETLDMRNLFPTSMLETGWDILFFWVARMIMFSLKLTGSIPFNEVYTHSLIRDSEGRKMSKSLGNVIDPIDIMEGISLADLNEKLRMGNLDPKELKTAEKYQKTAFPQGIPECGSDALRMALVGYTTGGGDISFDVATIAGYRRFCNKIYQATKYVLGRLGSDFTPRSNITKGGKESLPERWILHKFSTSAKKINEHLEKREFSLSTQVAYKYFYEFLCDTYIENSKAIFEGGNEEEIESAKQTLYTAIEGGLTMLSPFLPYISEQLWQYLPRRQGDKTPSIVVAAYPEFIPDFIDDSADHEYELLVGCSKGLRSLTSEYAIKDSGETFIQSFDSATHDILSSPTSLPSLRSLTGKTVSSISILSTTDKAPTGCAVYTVGSSATVFLNVKGRIEVDKEISKAQERLKKANETVERQKKIMGAEGWEEKASDVVKEGEREKLKAAEVEGGNWVKTLEQFERLKIEG</sequence>
<dbReference type="CDD" id="cd00817">
    <property type="entry name" value="ValRS_core"/>
    <property type="match status" value="1"/>
</dbReference>
<feature type="compositionally biased region" description="Low complexity" evidence="16">
    <location>
        <begin position="82"/>
        <end position="97"/>
    </location>
</feature>
<dbReference type="HAMAP" id="MF_02004">
    <property type="entry name" value="Val_tRNA_synth_type1"/>
    <property type="match status" value="1"/>
</dbReference>